<dbReference type="SUPFAM" id="SSF56281">
    <property type="entry name" value="Metallo-hydrolase/oxidoreductase"/>
    <property type="match status" value="1"/>
</dbReference>
<proteinExistence type="predicted"/>
<name>A0A6J4P3I9_9ACTN</name>
<evidence type="ECO:0000313" key="3">
    <source>
        <dbReference type="EMBL" id="CAA9399240.1"/>
    </source>
</evidence>
<dbReference type="PANTHER" id="PTHR42951:SF4">
    <property type="entry name" value="ACYL-COENZYME A THIOESTERASE MBLAC2"/>
    <property type="match status" value="1"/>
</dbReference>
<gene>
    <name evidence="3" type="ORF">AVDCRST_MAG82-108</name>
</gene>
<accession>A0A6J4P3I9</accession>
<dbReference type="Pfam" id="PF00753">
    <property type="entry name" value="Lactamase_B"/>
    <property type="match status" value="1"/>
</dbReference>
<dbReference type="EC" id="3.7.1.2" evidence="3"/>
<dbReference type="CDD" id="cd16282">
    <property type="entry name" value="metallo-hydrolase-like_MBL-fold"/>
    <property type="match status" value="1"/>
</dbReference>
<reference evidence="3" key="1">
    <citation type="submission" date="2020-02" db="EMBL/GenBank/DDBJ databases">
        <authorList>
            <person name="Meier V. D."/>
        </authorList>
    </citation>
    <scope>NUCLEOTIDE SEQUENCE</scope>
    <source>
        <strain evidence="3">AVDCRST_MAG82</strain>
    </source>
</reference>
<feature type="domain" description="Metallo-beta-lactamase" evidence="2">
    <location>
        <begin position="43"/>
        <end position="236"/>
    </location>
</feature>
<dbReference type="Gene3D" id="3.60.15.10">
    <property type="entry name" value="Ribonuclease Z/Hydroxyacylglutathione hydrolase-like"/>
    <property type="match status" value="1"/>
</dbReference>
<dbReference type="GO" id="GO:0004334">
    <property type="term" value="F:fumarylacetoacetase activity"/>
    <property type="evidence" value="ECO:0007669"/>
    <property type="project" value="UniProtKB-EC"/>
</dbReference>
<dbReference type="InterPro" id="IPR036866">
    <property type="entry name" value="RibonucZ/Hydroxyglut_hydro"/>
</dbReference>
<feature type="region of interest" description="Disordered" evidence="1">
    <location>
        <begin position="1"/>
        <end position="20"/>
    </location>
</feature>
<dbReference type="PANTHER" id="PTHR42951">
    <property type="entry name" value="METALLO-BETA-LACTAMASE DOMAIN-CONTAINING"/>
    <property type="match status" value="1"/>
</dbReference>
<evidence type="ECO:0000259" key="2">
    <source>
        <dbReference type="SMART" id="SM00849"/>
    </source>
</evidence>
<sequence length="303" mass="32522">MAITEPDTSTGVGAVPVPPVVGGSPEEIADGVFVIPDRRVPLVPNVGLIVGDRAALVVDTGMGPRSGAVVLEAARELADDRPLFLTLTHFHPEHGYGAQAFGGAATIVYNREQRDEFFQKGGPYLEMFRGMGGGVAEQLEGVEFVDPHVVYEGAADLDLGGKVVQLRTWGTAHSRGDQTVWLPEERVLFAGDLVENRFFPIVPFFPPHDTDVDGGGWIGVLDGLERLAPGIVVPGHGEISDAGVIADVRDYLTLLRDETERLAGEGKDADAIVAALEPRMHALHPNWENPMWITTGVHSFLAK</sequence>
<feature type="compositionally biased region" description="Polar residues" evidence="1">
    <location>
        <begin position="1"/>
        <end position="10"/>
    </location>
</feature>
<feature type="compositionally biased region" description="Low complexity" evidence="1">
    <location>
        <begin position="11"/>
        <end position="20"/>
    </location>
</feature>
<dbReference type="InterPro" id="IPR050855">
    <property type="entry name" value="NDM-1-like"/>
</dbReference>
<protein>
    <submittedName>
        <fullName evidence="3">Fumarylacetoacetase</fullName>
        <ecNumber evidence="3">3.7.1.2</ecNumber>
    </submittedName>
</protein>
<dbReference type="AlphaFoldDB" id="A0A6J4P3I9"/>
<dbReference type="EMBL" id="CADCVA010000014">
    <property type="protein sequence ID" value="CAA9399240.1"/>
    <property type="molecule type" value="Genomic_DNA"/>
</dbReference>
<dbReference type="SMART" id="SM00849">
    <property type="entry name" value="Lactamase_B"/>
    <property type="match status" value="1"/>
</dbReference>
<dbReference type="InterPro" id="IPR001279">
    <property type="entry name" value="Metallo-B-lactamas"/>
</dbReference>
<keyword evidence="3" id="KW-0378">Hydrolase</keyword>
<evidence type="ECO:0000256" key="1">
    <source>
        <dbReference type="SAM" id="MobiDB-lite"/>
    </source>
</evidence>
<organism evidence="3">
    <name type="scientific">uncultured Rubrobacteraceae bacterium</name>
    <dbReference type="NCBI Taxonomy" id="349277"/>
    <lineage>
        <taxon>Bacteria</taxon>
        <taxon>Bacillati</taxon>
        <taxon>Actinomycetota</taxon>
        <taxon>Rubrobacteria</taxon>
        <taxon>Rubrobacterales</taxon>
        <taxon>Rubrobacteraceae</taxon>
        <taxon>environmental samples</taxon>
    </lineage>
</organism>